<dbReference type="InterPro" id="IPR043504">
    <property type="entry name" value="Peptidase_S1_PA_chymotrypsin"/>
</dbReference>
<reference evidence="9" key="3">
    <citation type="submission" date="2025-08" db="UniProtKB">
        <authorList>
            <consortium name="Ensembl"/>
        </authorList>
    </citation>
    <scope>IDENTIFICATION</scope>
</reference>
<dbReference type="CDD" id="cd00190">
    <property type="entry name" value="Tryp_SPc"/>
    <property type="match status" value="1"/>
</dbReference>
<name>A0A3P8Z722_ESOLU</name>
<dbReference type="PROSITE" id="PS50240">
    <property type="entry name" value="TRYPSIN_DOM"/>
    <property type="match status" value="1"/>
</dbReference>
<dbReference type="GO" id="GO:0004252">
    <property type="term" value="F:serine-type endopeptidase activity"/>
    <property type="evidence" value="ECO:0007669"/>
    <property type="project" value="InterPro"/>
</dbReference>
<dbReference type="Proteomes" id="UP000265140">
    <property type="component" value="Chromosome 1"/>
</dbReference>
<dbReference type="Bgee" id="ENSELUG00000023068">
    <property type="expression patterns" value="Expressed in pharyngeal gill and 2 other cell types or tissues"/>
</dbReference>
<dbReference type="GeneID" id="105010421"/>
<keyword evidence="1 6" id="KW-0645">Protease</keyword>
<dbReference type="SUPFAM" id="SSF50494">
    <property type="entry name" value="Trypsin-like serine proteases"/>
    <property type="match status" value="1"/>
</dbReference>
<dbReference type="Gene3D" id="2.40.10.10">
    <property type="entry name" value="Trypsin-like serine proteases"/>
    <property type="match status" value="2"/>
</dbReference>
<evidence type="ECO:0000259" key="8">
    <source>
        <dbReference type="PROSITE" id="PS50240"/>
    </source>
</evidence>
<accession>A0A3P8Z722</accession>
<dbReference type="OrthoDB" id="10002959at2759"/>
<evidence type="ECO:0000256" key="3">
    <source>
        <dbReference type="ARBA" id="ARBA00022801"/>
    </source>
</evidence>
<dbReference type="Pfam" id="PF00089">
    <property type="entry name" value="Trypsin"/>
    <property type="match status" value="1"/>
</dbReference>
<keyword evidence="4 6" id="KW-0720">Serine protease</keyword>
<evidence type="ECO:0000256" key="5">
    <source>
        <dbReference type="ARBA" id="ARBA00023157"/>
    </source>
</evidence>
<evidence type="ECO:0000256" key="1">
    <source>
        <dbReference type="ARBA" id="ARBA00022670"/>
    </source>
</evidence>
<evidence type="ECO:0000256" key="6">
    <source>
        <dbReference type="RuleBase" id="RU363034"/>
    </source>
</evidence>
<dbReference type="AlphaFoldDB" id="A0A3P8Z722"/>
<dbReference type="SMART" id="SM00020">
    <property type="entry name" value="Tryp_SPc"/>
    <property type="match status" value="1"/>
</dbReference>
<dbReference type="RefSeq" id="XP_012991281.2">
    <property type="nucleotide sequence ID" value="XM_013135827.4"/>
</dbReference>
<dbReference type="InterPro" id="IPR001254">
    <property type="entry name" value="Trypsin_dom"/>
</dbReference>
<evidence type="ECO:0000256" key="4">
    <source>
        <dbReference type="ARBA" id="ARBA00022825"/>
    </source>
</evidence>
<dbReference type="InParanoid" id="A0A3P8Z722"/>
<dbReference type="InterPro" id="IPR018114">
    <property type="entry name" value="TRYPSIN_HIS"/>
</dbReference>
<dbReference type="InterPro" id="IPR033116">
    <property type="entry name" value="TRYPSIN_SER"/>
</dbReference>
<sequence>MDKELLKMRNPTVFSVLLLTMSTMSTAVSVCGLAPLNSRRVEGLDAAQGSWPWQASLQQSGSHVCGGSLISTEWVLSAAHCFSSSTPDGWNVVLGLENLQGSNPNEQASTVAEMVLHPDYNITSNDNDIALLRLSSPVTFTDYVQPVCLAANGSAFHNGTDTWVTGWGDISEGVNLTSLQTLQEDELPVVGNMQCDCLYGLDLITDNMLCAGFLEGGKDTCQGDSGSPMVIEQNNVWVQLGVVSWGCGSAWPDLPGVYTRVSQYQSWIDAQISTDPPGFVEFISFGDDTDSDFICSEPTPSDPSVEMSTPTEITLTTIVLDSALTTTENYTPGDSIFDNGQRLFGCLYILSALLFFLTM</sequence>
<dbReference type="PROSITE" id="PS00134">
    <property type="entry name" value="TRYPSIN_HIS"/>
    <property type="match status" value="1"/>
</dbReference>
<keyword evidence="10" id="KW-1185">Reference proteome</keyword>
<reference evidence="10" key="1">
    <citation type="journal article" date="2014" name="PLoS ONE">
        <title>The genome and linkage map of the northern pike (Esox lucius): conserved synteny revealed between the salmonid sister group and the Neoteleostei.</title>
        <authorList>
            <person name="Rondeau E.B."/>
            <person name="Minkley D.R."/>
            <person name="Leong J.S."/>
            <person name="Messmer A.M."/>
            <person name="Jantzen J.R."/>
            <person name="von Schalburg K.R."/>
            <person name="Lemon C."/>
            <person name="Bird N.H."/>
            <person name="Koop B.F."/>
        </authorList>
    </citation>
    <scope>NUCLEOTIDE SEQUENCE</scope>
</reference>
<keyword evidence="5" id="KW-1015">Disulfide bond</keyword>
<reference evidence="9" key="2">
    <citation type="submission" date="2020-02" db="EMBL/GenBank/DDBJ databases">
        <title>Esox lucius (northern pike) genome, fEsoLuc1, primary haplotype.</title>
        <authorList>
            <person name="Myers G."/>
            <person name="Karagic N."/>
            <person name="Meyer A."/>
            <person name="Pippel M."/>
            <person name="Reichard M."/>
            <person name="Winkler S."/>
            <person name="Tracey A."/>
            <person name="Sims Y."/>
            <person name="Howe K."/>
            <person name="Rhie A."/>
            <person name="Formenti G."/>
            <person name="Durbin R."/>
            <person name="Fedrigo O."/>
            <person name="Jarvis E.D."/>
        </authorList>
    </citation>
    <scope>NUCLEOTIDE SEQUENCE [LARGE SCALE GENOMIC DNA]</scope>
</reference>
<evidence type="ECO:0000256" key="7">
    <source>
        <dbReference type="SAM" id="SignalP"/>
    </source>
</evidence>
<keyword evidence="2 7" id="KW-0732">Signal</keyword>
<organism evidence="9 10">
    <name type="scientific">Esox lucius</name>
    <name type="common">Northern pike</name>
    <dbReference type="NCBI Taxonomy" id="8010"/>
    <lineage>
        <taxon>Eukaryota</taxon>
        <taxon>Metazoa</taxon>
        <taxon>Chordata</taxon>
        <taxon>Craniata</taxon>
        <taxon>Vertebrata</taxon>
        <taxon>Euteleostomi</taxon>
        <taxon>Actinopterygii</taxon>
        <taxon>Neopterygii</taxon>
        <taxon>Teleostei</taxon>
        <taxon>Protacanthopterygii</taxon>
        <taxon>Esociformes</taxon>
        <taxon>Esocidae</taxon>
        <taxon>Esox</taxon>
    </lineage>
</organism>
<dbReference type="GeneTree" id="ENSGT00940000163852"/>
<feature type="domain" description="Peptidase S1" evidence="8">
    <location>
        <begin position="40"/>
        <end position="273"/>
    </location>
</feature>
<dbReference type="PANTHER" id="PTHR24252:SF7">
    <property type="entry name" value="HYALIN"/>
    <property type="match status" value="1"/>
</dbReference>
<dbReference type="InterPro" id="IPR001314">
    <property type="entry name" value="Peptidase_S1A"/>
</dbReference>
<dbReference type="OMA" id="YFYYKCG"/>
<feature type="signal peptide" evidence="7">
    <location>
        <begin position="1"/>
        <end position="27"/>
    </location>
</feature>
<dbReference type="PANTHER" id="PTHR24252">
    <property type="entry name" value="ACROSIN-RELATED"/>
    <property type="match status" value="1"/>
</dbReference>
<dbReference type="Ensembl" id="ENSELUT00000043073.3">
    <property type="protein sequence ID" value="ENSELUP00000024293.2"/>
    <property type="gene ID" value="ENSELUG00000023068.3"/>
</dbReference>
<reference evidence="9" key="4">
    <citation type="submission" date="2025-09" db="UniProtKB">
        <authorList>
            <consortium name="Ensembl"/>
        </authorList>
    </citation>
    <scope>IDENTIFICATION</scope>
</reference>
<feature type="chain" id="PRO_5044297594" description="Peptidase S1 domain-containing protein" evidence="7">
    <location>
        <begin position="28"/>
        <end position="359"/>
    </location>
</feature>
<dbReference type="KEGG" id="els:105010421"/>
<dbReference type="FunFam" id="2.40.10.10:FF:000024">
    <property type="entry name" value="Serine protease 53"/>
    <property type="match status" value="1"/>
</dbReference>
<proteinExistence type="predicted"/>
<evidence type="ECO:0000256" key="2">
    <source>
        <dbReference type="ARBA" id="ARBA00022729"/>
    </source>
</evidence>
<evidence type="ECO:0000313" key="10">
    <source>
        <dbReference type="Proteomes" id="UP000265140"/>
    </source>
</evidence>
<dbReference type="PRINTS" id="PR00722">
    <property type="entry name" value="CHYMOTRYPSIN"/>
</dbReference>
<dbReference type="PROSITE" id="PS00135">
    <property type="entry name" value="TRYPSIN_SER"/>
    <property type="match status" value="1"/>
</dbReference>
<protein>
    <recommendedName>
        <fullName evidence="8">Peptidase S1 domain-containing protein</fullName>
    </recommendedName>
</protein>
<dbReference type="STRING" id="8010.ENSELUP00000024293"/>
<dbReference type="InterPro" id="IPR009003">
    <property type="entry name" value="Peptidase_S1_PA"/>
</dbReference>
<dbReference type="GO" id="GO:0006508">
    <property type="term" value="P:proteolysis"/>
    <property type="evidence" value="ECO:0007669"/>
    <property type="project" value="UniProtKB-KW"/>
</dbReference>
<evidence type="ECO:0000313" key="9">
    <source>
        <dbReference type="Ensembl" id="ENSELUP00000024293.2"/>
    </source>
</evidence>
<keyword evidence="3 6" id="KW-0378">Hydrolase</keyword>